<dbReference type="InterPro" id="IPR023210">
    <property type="entry name" value="NADP_OxRdtase_dom"/>
</dbReference>
<dbReference type="InterPro" id="IPR018170">
    <property type="entry name" value="Aldo/ket_reductase_CS"/>
</dbReference>
<evidence type="ECO:0000313" key="5">
    <source>
        <dbReference type="Proteomes" id="UP000261640"/>
    </source>
</evidence>
<proteinExistence type="inferred from homology"/>
<accession>A0A3Q3LVR6</accession>
<dbReference type="Pfam" id="PF00248">
    <property type="entry name" value="Aldo_ket_red"/>
    <property type="match status" value="1"/>
</dbReference>
<keyword evidence="2" id="KW-1133">Transmembrane helix</keyword>
<sequence>STSAVLSCPVLSCPAAPFSSDMHIPIFGLGMFSFGTLHIDLWLTIKLWPGDYGYRAAKKTCLESCSLLGVEYFDLYLMHWPESLQPGCSKRELRAETWRALEELYKEGVCQAIGMSNFLVHHREQLQEDCRVVPHINQVEYCHEKGIVFEGYGPLAKGQALSVAPTVCQIAEKHRRTPAQICICWSIQVVYILLTLIPFYHNCIIIIFFFSEWSYHNTKKNVHQKEQDTGKVSQKVIAPFLFNLEKKS</sequence>
<dbReference type="AlphaFoldDB" id="A0A3Q3LVR6"/>
<evidence type="ECO:0000256" key="1">
    <source>
        <dbReference type="ARBA" id="ARBA00007905"/>
    </source>
</evidence>
<reference evidence="4" key="2">
    <citation type="submission" date="2025-09" db="UniProtKB">
        <authorList>
            <consortium name="Ensembl"/>
        </authorList>
    </citation>
    <scope>IDENTIFICATION</scope>
</reference>
<reference evidence="4" key="1">
    <citation type="submission" date="2025-08" db="UniProtKB">
        <authorList>
            <consortium name="Ensembl"/>
        </authorList>
    </citation>
    <scope>IDENTIFICATION</scope>
</reference>
<dbReference type="STRING" id="205130.ENSMAMP00000017252"/>
<dbReference type="InterPro" id="IPR020471">
    <property type="entry name" value="AKR"/>
</dbReference>
<dbReference type="GeneTree" id="ENSGT00940000164809"/>
<dbReference type="PANTHER" id="PTHR43827">
    <property type="entry name" value="2,5-DIKETO-D-GLUCONIC ACID REDUCTASE"/>
    <property type="match status" value="1"/>
</dbReference>
<dbReference type="Gene3D" id="3.20.20.100">
    <property type="entry name" value="NADP-dependent oxidoreductase domain"/>
    <property type="match status" value="1"/>
</dbReference>
<dbReference type="PRINTS" id="PR00069">
    <property type="entry name" value="ALDKETRDTASE"/>
</dbReference>
<dbReference type="PANTHER" id="PTHR43827:SF10">
    <property type="entry name" value="ZGC:110366"/>
    <property type="match status" value="1"/>
</dbReference>
<dbReference type="InParanoid" id="A0A3Q3LVR6"/>
<evidence type="ECO:0000256" key="2">
    <source>
        <dbReference type="SAM" id="Phobius"/>
    </source>
</evidence>
<keyword evidence="2" id="KW-0812">Transmembrane</keyword>
<protein>
    <recommendedName>
        <fullName evidence="3">NADP-dependent oxidoreductase domain-containing protein</fullName>
    </recommendedName>
</protein>
<organism evidence="4 5">
    <name type="scientific">Mastacembelus armatus</name>
    <name type="common">zig-zag eel</name>
    <dbReference type="NCBI Taxonomy" id="205130"/>
    <lineage>
        <taxon>Eukaryota</taxon>
        <taxon>Metazoa</taxon>
        <taxon>Chordata</taxon>
        <taxon>Craniata</taxon>
        <taxon>Vertebrata</taxon>
        <taxon>Euteleostomi</taxon>
        <taxon>Actinopterygii</taxon>
        <taxon>Neopterygii</taxon>
        <taxon>Teleostei</taxon>
        <taxon>Neoteleostei</taxon>
        <taxon>Acanthomorphata</taxon>
        <taxon>Anabantaria</taxon>
        <taxon>Synbranchiformes</taxon>
        <taxon>Mastacembelidae</taxon>
        <taxon>Mastacembelus</taxon>
    </lineage>
</organism>
<dbReference type="GO" id="GO:0016491">
    <property type="term" value="F:oxidoreductase activity"/>
    <property type="evidence" value="ECO:0007669"/>
    <property type="project" value="InterPro"/>
</dbReference>
<name>A0A3Q3LVR6_9TELE</name>
<dbReference type="PROSITE" id="PS00062">
    <property type="entry name" value="ALDOKETO_REDUCTASE_2"/>
    <property type="match status" value="1"/>
</dbReference>
<feature type="domain" description="NADP-dependent oxidoreductase" evidence="3">
    <location>
        <begin position="43"/>
        <end position="189"/>
    </location>
</feature>
<comment type="similarity">
    <text evidence="1">Belongs to the aldo/keto reductase family.</text>
</comment>
<evidence type="ECO:0000313" key="4">
    <source>
        <dbReference type="Ensembl" id="ENSMAMP00000017252.1"/>
    </source>
</evidence>
<keyword evidence="5" id="KW-1185">Reference proteome</keyword>
<dbReference type="SUPFAM" id="SSF51430">
    <property type="entry name" value="NAD(P)-linked oxidoreductase"/>
    <property type="match status" value="1"/>
</dbReference>
<dbReference type="Ensembl" id="ENSMAMT00000017715.2">
    <property type="protein sequence ID" value="ENSMAMP00000017252.1"/>
    <property type="gene ID" value="ENSMAMG00000011682.2"/>
</dbReference>
<dbReference type="InterPro" id="IPR036812">
    <property type="entry name" value="NAD(P)_OxRdtase_dom_sf"/>
</dbReference>
<evidence type="ECO:0000259" key="3">
    <source>
        <dbReference type="Pfam" id="PF00248"/>
    </source>
</evidence>
<feature type="transmembrane region" description="Helical" evidence="2">
    <location>
        <begin position="185"/>
        <end position="210"/>
    </location>
</feature>
<keyword evidence="2" id="KW-0472">Membrane</keyword>
<dbReference type="Proteomes" id="UP000261640">
    <property type="component" value="Unplaced"/>
</dbReference>